<evidence type="ECO:0000313" key="4">
    <source>
        <dbReference type="EMBL" id="STZ61541.1"/>
    </source>
</evidence>
<dbReference type="Gene3D" id="3.40.1000.10">
    <property type="entry name" value="Mog1/PsbP, alpha/beta/alpha sandwich"/>
    <property type="match status" value="1"/>
</dbReference>
<accession>A0A378TL86</accession>
<proteinExistence type="predicted"/>
<keyword evidence="5" id="KW-1185">Reference proteome</keyword>
<evidence type="ECO:0000256" key="1">
    <source>
        <dbReference type="ARBA" id="ARBA00022729"/>
    </source>
</evidence>
<evidence type="ECO:0000256" key="3">
    <source>
        <dbReference type="SAM" id="SignalP"/>
    </source>
</evidence>
<reference evidence="4 5" key="1">
    <citation type="submission" date="2018-06" db="EMBL/GenBank/DDBJ databases">
        <authorList>
            <consortium name="Pathogen Informatics"/>
            <person name="Doyle S."/>
        </authorList>
    </citation>
    <scope>NUCLEOTIDE SEQUENCE [LARGE SCALE GENOMIC DNA]</scope>
    <source>
        <strain evidence="4 5">NCTC10821</strain>
    </source>
</reference>
<name>A0A378TL86_9MYCO</name>
<gene>
    <name evidence="4" type="ORF">NCTC10821_05096</name>
</gene>
<protein>
    <submittedName>
        <fullName evidence="4">Protein LpqN</fullName>
    </submittedName>
</protein>
<sequence length="232" mass="23378">MKLQTFAWAAAAVAAVGLAGCGSDSAPEETSAASTSASAAAPTSTSAAPQQPSAPAAAPGASMTLSGYLSTVGITETPARPGVDGAPQIELPMPAGWQQAIDVPGDSFWAIISTTPKDPENPGIIQAVLSKVSKDISIDTVFTYASGELQNLPGYQALGQGGRGQLGGIEAFQMGGQFDNNGVTTLVAQKTLLLRSSGGTYLLKVRATGPVDDAQTLVAATADLDEQTVITQ</sequence>
<dbReference type="Proteomes" id="UP000254978">
    <property type="component" value="Unassembled WGS sequence"/>
</dbReference>
<dbReference type="InterPro" id="IPR019674">
    <property type="entry name" value="Lipoprotein_LpqN/LpqT-like"/>
</dbReference>
<dbReference type="OrthoDB" id="4694191at2"/>
<feature type="region of interest" description="Disordered" evidence="2">
    <location>
        <begin position="22"/>
        <end position="60"/>
    </location>
</feature>
<feature type="chain" id="PRO_5038414512" evidence="3">
    <location>
        <begin position="27"/>
        <end position="232"/>
    </location>
</feature>
<evidence type="ECO:0000256" key="2">
    <source>
        <dbReference type="SAM" id="MobiDB-lite"/>
    </source>
</evidence>
<dbReference type="AlphaFoldDB" id="A0A378TL86"/>
<evidence type="ECO:0000313" key="5">
    <source>
        <dbReference type="Proteomes" id="UP000254978"/>
    </source>
</evidence>
<dbReference type="EMBL" id="UGQT01000001">
    <property type="protein sequence ID" value="STZ61541.1"/>
    <property type="molecule type" value="Genomic_DNA"/>
</dbReference>
<feature type="compositionally biased region" description="Low complexity" evidence="2">
    <location>
        <begin position="28"/>
        <end position="60"/>
    </location>
</feature>
<dbReference type="PROSITE" id="PS51257">
    <property type="entry name" value="PROKAR_LIPOPROTEIN"/>
    <property type="match status" value="1"/>
</dbReference>
<dbReference type="Pfam" id="PF10738">
    <property type="entry name" value="Lpp-LpqN"/>
    <property type="match status" value="1"/>
</dbReference>
<keyword evidence="1 3" id="KW-0732">Signal</keyword>
<dbReference type="RefSeq" id="WP_147289409.1">
    <property type="nucleotide sequence ID" value="NZ_AP022600.1"/>
</dbReference>
<organism evidence="4 5">
    <name type="scientific">Mycolicibacterium tokaiense</name>
    <dbReference type="NCBI Taxonomy" id="39695"/>
    <lineage>
        <taxon>Bacteria</taxon>
        <taxon>Bacillati</taxon>
        <taxon>Actinomycetota</taxon>
        <taxon>Actinomycetes</taxon>
        <taxon>Mycobacteriales</taxon>
        <taxon>Mycobacteriaceae</taxon>
        <taxon>Mycolicibacterium</taxon>
    </lineage>
</organism>
<feature type="signal peptide" evidence="3">
    <location>
        <begin position="1"/>
        <end position="26"/>
    </location>
</feature>